<feature type="non-terminal residue" evidence="2">
    <location>
        <position position="1"/>
    </location>
</feature>
<protein>
    <recommendedName>
        <fullName evidence="1">Syntaxin N-terminal domain-containing protein</fullName>
    </recommendedName>
</protein>
<feature type="non-terminal residue" evidence="2">
    <location>
        <position position="212"/>
    </location>
</feature>
<name>A0A8S4NW33_OWEFU</name>
<dbReference type="Gene3D" id="1.20.58.70">
    <property type="match status" value="1"/>
</dbReference>
<accession>A0A8S4NW33</accession>
<evidence type="ECO:0000313" key="3">
    <source>
        <dbReference type="Proteomes" id="UP000749559"/>
    </source>
</evidence>
<dbReference type="Pfam" id="PF00804">
    <property type="entry name" value="Syntaxin"/>
    <property type="match status" value="1"/>
</dbReference>
<keyword evidence="3" id="KW-1185">Reference proteome</keyword>
<dbReference type="GO" id="GO:0016020">
    <property type="term" value="C:membrane"/>
    <property type="evidence" value="ECO:0007669"/>
    <property type="project" value="InterPro"/>
</dbReference>
<sequence length="212" mass="24003">TGFLKRQRTKMVRDRLAEFKMLSALNRDGSFRRSLKNSLRRRGLCKAPQIDDELCDLVGDDTTGAQGESLNQTLLKITEVHSYIKSLKQKQKDLSKIYSDIISSPMPARLRQPEADSIKSACTGLIAKIQNLIIALNPKDKKAIAALGRSHFENRVVSTHSACLKKNLLDIVEKINASEVQYYEQQREKLVRQLSIAGKDTSDIKITRHLKR</sequence>
<dbReference type="GO" id="GO:0016192">
    <property type="term" value="P:vesicle-mediated transport"/>
    <property type="evidence" value="ECO:0007669"/>
    <property type="project" value="InterPro"/>
</dbReference>
<dbReference type="AlphaFoldDB" id="A0A8S4NW33"/>
<dbReference type="Proteomes" id="UP000749559">
    <property type="component" value="Unassembled WGS sequence"/>
</dbReference>
<reference evidence="2" key="1">
    <citation type="submission" date="2022-03" db="EMBL/GenBank/DDBJ databases">
        <authorList>
            <person name="Martin C."/>
        </authorList>
    </citation>
    <scope>NUCLEOTIDE SEQUENCE</scope>
</reference>
<evidence type="ECO:0000313" key="2">
    <source>
        <dbReference type="EMBL" id="CAH1786047.1"/>
    </source>
</evidence>
<organism evidence="2 3">
    <name type="scientific">Owenia fusiformis</name>
    <name type="common">Polychaete worm</name>
    <dbReference type="NCBI Taxonomy" id="6347"/>
    <lineage>
        <taxon>Eukaryota</taxon>
        <taxon>Metazoa</taxon>
        <taxon>Spiralia</taxon>
        <taxon>Lophotrochozoa</taxon>
        <taxon>Annelida</taxon>
        <taxon>Polychaeta</taxon>
        <taxon>Sedentaria</taxon>
        <taxon>Canalipalpata</taxon>
        <taxon>Sabellida</taxon>
        <taxon>Oweniida</taxon>
        <taxon>Oweniidae</taxon>
        <taxon>Owenia</taxon>
    </lineage>
</organism>
<gene>
    <name evidence="2" type="ORF">OFUS_LOCUS12013</name>
</gene>
<dbReference type="EMBL" id="CAIIXF020000006">
    <property type="protein sequence ID" value="CAH1786047.1"/>
    <property type="molecule type" value="Genomic_DNA"/>
</dbReference>
<comment type="caution">
    <text evidence="2">The sequence shown here is derived from an EMBL/GenBank/DDBJ whole genome shotgun (WGS) entry which is preliminary data.</text>
</comment>
<proteinExistence type="predicted"/>
<dbReference type="InterPro" id="IPR006011">
    <property type="entry name" value="Syntaxin_N"/>
</dbReference>
<feature type="domain" description="Syntaxin N-terminal" evidence="1">
    <location>
        <begin position="68"/>
        <end position="206"/>
    </location>
</feature>
<evidence type="ECO:0000259" key="1">
    <source>
        <dbReference type="Pfam" id="PF00804"/>
    </source>
</evidence>
<dbReference type="InterPro" id="IPR010989">
    <property type="entry name" value="SNARE"/>
</dbReference>
<dbReference type="SUPFAM" id="SSF47661">
    <property type="entry name" value="t-snare proteins"/>
    <property type="match status" value="1"/>
</dbReference>